<evidence type="ECO:0000256" key="3">
    <source>
        <dbReference type="ARBA" id="ARBA00023239"/>
    </source>
</evidence>
<comment type="similarity">
    <text evidence="1">Belongs to the gamma-glutamylcyclotransferase family. ChaC subfamily.</text>
</comment>
<evidence type="ECO:0000256" key="2">
    <source>
        <dbReference type="ARBA" id="ARBA00012344"/>
    </source>
</evidence>
<name>A0A336MJB9_CULSO</name>
<reference evidence="7" key="1">
    <citation type="submission" date="2018-07" db="EMBL/GenBank/DDBJ databases">
        <authorList>
            <person name="Quirk P.G."/>
            <person name="Krulwich T.A."/>
        </authorList>
    </citation>
    <scope>NUCLEOTIDE SEQUENCE</scope>
</reference>
<dbReference type="GO" id="GO:0006751">
    <property type="term" value="P:glutathione catabolic process"/>
    <property type="evidence" value="ECO:0007669"/>
    <property type="project" value="InterPro"/>
</dbReference>
<dbReference type="PANTHER" id="PTHR12192">
    <property type="entry name" value="CATION TRANSPORT PROTEIN CHAC-RELATED"/>
    <property type="match status" value="1"/>
</dbReference>
<dbReference type="Pfam" id="PF04752">
    <property type="entry name" value="ChaC"/>
    <property type="match status" value="1"/>
</dbReference>
<evidence type="ECO:0000256" key="4">
    <source>
        <dbReference type="ARBA" id="ARBA00043195"/>
    </source>
</evidence>
<dbReference type="InterPro" id="IPR036568">
    <property type="entry name" value="GGCT-like_sf"/>
</dbReference>
<comment type="catalytic activity">
    <reaction evidence="6">
        <text>glutathione = L-cysteinylglycine + 5-oxo-L-proline</text>
        <dbReference type="Rhea" id="RHEA:47724"/>
        <dbReference type="ChEBI" id="CHEBI:57925"/>
        <dbReference type="ChEBI" id="CHEBI:58402"/>
        <dbReference type="ChEBI" id="CHEBI:61694"/>
        <dbReference type="EC" id="4.3.2.7"/>
    </reaction>
</comment>
<proteinExistence type="inferred from homology"/>
<dbReference type="OMA" id="VHRMAPH"/>
<evidence type="ECO:0000256" key="1">
    <source>
        <dbReference type="ARBA" id="ARBA00009662"/>
    </source>
</evidence>
<evidence type="ECO:0000256" key="5">
    <source>
        <dbReference type="ARBA" id="ARBA00045227"/>
    </source>
</evidence>
<dbReference type="EMBL" id="UFQT01001323">
    <property type="protein sequence ID" value="SSX30030.1"/>
    <property type="molecule type" value="Genomic_DNA"/>
</dbReference>
<comment type="function">
    <text evidence="5">Catalyzes the cleavage of glutathione into 5-oxo-L-proline and a Cys-Gly dipeptide. Acts specifically on glutathione, but not on other gamma-glutamyl peptides.</text>
</comment>
<accession>A0A336MJB9</accession>
<organism evidence="7">
    <name type="scientific">Culicoides sonorensis</name>
    <name type="common">Biting midge</name>
    <dbReference type="NCBI Taxonomy" id="179676"/>
    <lineage>
        <taxon>Eukaryota</taxon>
        <taxon>Metazoa</taxon>
        <taxon>Ecdysozoa</taxon>
        <taxon>Arthropoda</taxon>
        <taxon>Hexapoda</taxon>
        <taxon>Insecta</taxon>
        <taxon>Pterygota</taxon>
        <taxon>Neoptera</taxon>
        <taxon>Endopterygota</taxon>
        <taxon>Diptera</taxon>
        <taxon>Nematocera</taxon>
        <taxon>Chironomoidea</taxon>
        <taxon>Ceratopogonidae</taxon>
        <taxon>Ceratopogoninae</taxon>
        <taxon>Culicoides</taxon>
        <taxon>Monoculicoides</taxon>
    </lineage>
</organism>
<dbReference type="GO" id="GO:0061928">
    <property type="term" value="F:glutathione specific gamma-glutamylcyclotransferase activity"/>
    <property type="evidence" value="ECO:0007669"/>
    <property type="project" value="UniProtKB-EC"/>
</dbReference>
<dbReference type="SUPFAM" id="SSF110857">
    <property type="entry name" value="Gamma-glutamyl cyclotransferase-like"/>
    <property type="match status" value="1"/>
</dbReference>
<keyword evidence="3" id="KW-0456">Lyase</keyword>
<evidence type="ECO:0000256" key="6">
    <source>
        <dbReference type="ARBA" id="ARBA00048073"/>
    </source>
</evidence>
<dbReference type="InterPro" id="IPR006840">
    <property type="entry name" value="ChaC"/>
</dbReference>
<dbReference type="PANTHER" id="PTHR12192:SF2">
    <property type="entry name" value="GLUTATHIONE-SPECIFIC GAMMA-GLUTAMYLCYCLOTRANSFERASE 2"/>
    <property type="match status" value="1"/>
</dbReference>
<evidence type="ECO:0000313" key="7">
    <source>
        <dbReference type="EMBL" id="SSX30030.1"/>
    </source>
</evidence>
<protein>
    <recommendedName>
        <fullName evidence="2">glutathione-specific gamma-glutamylcyclotransferase</fullName>
        <ecNumber evidence="2">4.3.2.7</ecNumber>
    </recommendedName>
    <alternativeName>
        <fullName evidence="4">Cation transport regulator-like protein 2</fullName>
    </alternativeName>
</protein>
<dbReference type="CDD" id="cd06661">
    <property type="entry name" value="GGCT_like"/>
    <property type="match status" value="1"/>
</dbReference>
<dbReference type="InterPro" id="IPR013024">
    <property type="entry name" value="GGCT-like"/>
</dbReference>
<dbReference type="Gene3D" id="3.10.490.10">
    <property type="entry name" value="Gamma-glutamyl cyclotransferase-like"/>
    <property type="match status" value="1"/>
</dbReference>
<gene>
    <name evidence="7" type="primary">CSON001998</name>
</gene>
<dbReference type="GO" id="GO:0005737">
    <property type="term" value="C:cytoplasm"/>
    <property type="evidence" value="ECO:0007669"/>
    <property type="project" value="TreeGrafter"/>
</dbReference>
<dbReference type="AlphaFoldDB" id="A0A336MJB9"/>
<dbReference type="EC" id="4.3.2.7" evidence="2"/>
<sequence length="216" mass="24672">MNGFKNQISNVKESLKLLCSKTDCGKDDDSLWIFGYGSLVWKADFPFACKHKGFIEGFERKFYQNSVDHRGTTENPGRVVTLIHSENSNSRVYGIGYKISSENRESVLEHLDVREINGYERVITQFNLLAHHDNETVLGRKEVLLYLANKDNPSFAGSINKLEVIADQVCSCTGKSGKNSDYVLDLAESMRILYPEVDDRHLFELEQIVKRKLKMN</sequence>
<dbReference type="VEuPathDB" id="VectorBase:CSON001998"/>